<name>A0A9P1N1K3_9PELO</name>
<accession>A0A9P1N1K3</accession>
<sequence length="109" mass="13288">MYSNLITVFKLQYFIVIRKLDIYCKIDFLRIETLAEWLAIEYLLLKNPKKNFEHNFAANIFQYFEKVILLYLNYSTLLHMLKIEKQCEKLRSDRKFAEISKSSEYVFQI</sequence>
<dbReference type="EMBL" id="CANHGI010000004">
    <property type="protein sequence ID" value="CAI5447607.1"/>
    <property type="molecule type" value="Genomic_DNA"/>
</dbReference>
<evidence type="ECO:0000313" key="2">
    <source>
        <dbReference type="Proteomes" id="UP001152747"/>
    </source>
</evidence>
<organism evidence="1 2">
    <name type="scientific">Caenorhabditis angaria</name>
    <dbReference type="NCBI Taxonomy" id="860376"/>
    <lineage>
        <taxon>Eukaryota</taxon>
        <taxon>Metazoa</taxon>
        <taxon>Ecdysozoa</taxon>
        <taxon>Nematoda</taxon>
        <taxon>Chromadorea</taxon>
        <taxon>Rhabditida</taxon>
        <taxon>Rhabditina</taxon>
        <taxon>Rhabditomorpha</taxon>
        <taxon>Rhabditoidea</taxon>
        <taxon>Rhabditidae</taxon>
        <taxon>Peloderinae</taxon>
        <taxon>Caenorhabditis</taxon>
    </lineage>
</organism>
<proteinExistence type="predicted"/>
<protein>
    <submittedName>
        <fullName evidence="1">Uncharacterized protein</fullName>
    </submittedName>
</protein>
<dbReference type="AlphaFoldDB" id="A0A9P1N1K3"/>
<reference evidence="1" key="1">
    <citation type="submission" date="2022-11" db="EMBL/GenBank/DDBJ databases">
        <authorList>
            <person name="Kikuchi T."/>
        </authorList>
    </citation>
    <scope>NUCLEOTIDE SEQUENCE</scope>
    <source>
        <strain evidence="1">PS1010</strain>
    </source>
</reference>
<evidence type="ECO:0000313" key="1">
    <source>
        <dbReference type="EMBL" id="CAI5447607.1"/>
    </source>
</evidence>
<keyword evidence="2" id="KW-1185">Reference proteome</keyword>
<dbReference type="Proteomes" id="UP001152747">
    <property type="component" value="Unassembled WGS sequence"/>
</dbReference>
<comment type="caution">
    <text evidence="1">The sequence shown here is derived from an EMBL/GenBank/DDBJ whole genome shotgun (WGS) entry which is preliminary data.</text>
</comment>
<gene>
    <name evidence="1" type="ORF">CAMP_LOCUS10244</name>
</gene>